<organism evidence="1 2">
    <name type="scientific">Wickerhamomyces pijperi</name>
    <name type="common">Yeast</name>
    <name type="synonym">Pichia pijperi</name>
    <dbReference type="NCBI Taxonomy" id="599730"/>
    <lineage>
        <taxon>Eukaryota</taxon>
        <taxon>Fungi</taxon>
        <taxon>Dikarya</taxon>
        <taxon>Ascomycota</taxon>
        <taxon>Saccharomycotina</taxon>
        <taxon>Saccharomycetes</taxon>
        <taxon>Phaffomycetales</taxon>
        <taxon>Wickerhamomycetaceae</taxon>
        <taxon>Wickerhamomyces</taxon>
    </lineage>
</organism>
<evidence type="ECO:0000313" key="2">
    <source>
        <dbReference type="Proteomes" id="UP000774326"/>
    </source>
</evidence>
<gene>
    <name evidence="1" type="ORF">WICPIJ_006274</name>
</gene>
<proteinExistence type="predicted"/>
<sequence>MIPPKILIAPNATNSRLDEIGKLYCEPRALEAVVDSKNPKVAARNPEDISSLYNGMLSYVKGDLYVNPSVLIFPMTRTLYDLKSKW</sequence>
<reference evidence="1" key="2">
    <citation type="submission" date="2021-01" db="EMBL/GenBank/DDBJ databases">
        <authorList>
            <person name="Schikora-Tamarit M.A."/>
        </authorList>
    </citation>
    <scope>NUCLEOTIDE SEQUENCE</scope>
    <source>
        <strain evidence="1">CBS2887</strain>
    </source>
</reference>
<dbReference type="AlphaFoldDB" id="A0A9P8TL65"/>
<comment type="caution">
    <text evidence="1">The sequence shown here is derived from an EMBL/GenBank/DDBJ whole genome shotgun (WGS) entry which is preliminary data.</text>
</comment>
<dbReference type="Proteomes" id="UP000774326">
    <property type="component" value="Unassembled WGS sequence"/>
</dbReference>
<dbReference type="EMBL" id="JAEUBG010003416">
    <property type="protein sequence ID" value="KAH3682760.1"/>
    <property type="molecule type" value="Genomic_DNA"/>
</dbReference>
<keyword evidence="2" id="KW-1185">Reference proteome</keyword>
<reference evidence="1" key="1">
    <citation type="journal article" date="2021" name="Open Biol.">
        <title>Shared evolutionary footprints suggest mitochondrial oxidative damage underlies multiple complex I losses in fungi.</title>
        <authorList>
            <person name="Schikora-Tamarit M.A."/>
            <person name="Marcet-Houben M."/>
            <person name="Nosek J."/>
            <person name="Gabaldon T."/>
        </authorList>
    </citation>
    <scope>NUCLEOTIDE SEQUENCE</scope>
    <source>
        <strain evidence="1">CBS2887</strain>
    </source>
</reference>
<accession>A0A9P8TL65</accession>
<name>A0A9P8TL65_WICPI</name>
<evidence type="ECO:0000313" key="1">
    <source>
        <dbReference type="EMBL" id="KAH3682760.1"/>
    </source>
</evidence>
<protein>
    <submittedName>
        <fullName evidence="1">Uncharacterized protein</fullName>
    </submittedName>
</protein>